<organism evidence="1 2">
    <name type="scientific">Phytophthora cactorum</name>
    <dbReference type="NCBI Taxonomy" id="29920"/>
    <lineage>
        <taxon>Eukaryota</taxon>
        <taxon>Sar</taxon>
        <taxon>Stramenopiles</taxon>
        <taxon>Oomycota</taxon>
        <taxon>Peronosporomycetes</taxon>
        <taxon>Peronosporales</taxon>
        <taxon>Peronosporaceae</taxon>
        <taxon>Phytophthora</taxon>
    </lineage>
</organism>
<protein>
    <submittedName>
        <fullName evidence="1">Uncharacterized protein</fullName>
    </submittedName>
</protein>
<reference evidence="1" key="1">
    <citation type="submission" date="2018-10" db="EMBL/GenBank/DDBJ databases">
        <title>Effector identification in a new, highly contiguous assembly of the strawberry crown rot pathogen Phytophthora cactorum.</title>
        <authorList>
            <person name="Armitage A.D."/>
            <person name="Nellist C.F."/>
            <person name="Bates H."/>
            <person name="Vickerstaff R.J."/>
            <person name="Harrison R.J."/>
        </authorList>
    </citation>
    <scope>NUCLEOTIDE SEQUENCE</scope>
    <source>
        <strain evidence="1">4040</strain>
    </source>
</reference>
<dbReference type="VEuPathDB" id="FungiDB:PC110_g8525"/>
<dbReference type="EMBL" id="RCMK01000103">
    <property type="protein sequence ID" value="KAG2948797.1"/>
    <property type="molecule type" value="Genomic_DNA"/>
</dbReference>
<gene>
    <name evidence="1" type="ORF">PC117_g5735</name>
</gene>
<sequence length="305" mass="34334">MANVLRFTTHYVAEQKAPQYAAALSKAETYKYEVKSDELNIVVMNQPSDEAATSAAELPDLDDDKALDEMLSFVLQQWRNVRQMQEMPWGETQPKWECEDDVESKSKPIDDPGASIKGAATETSLDKLKVRINPKARMVGRPQKQKKTTFASERTDRKWYKAAEKGRATAGSDTLEALLDSLDRAKPGLMEKQKRLSSVWNTRQNPVLVDAEADTTVTPGGVVEVDPIKDVGFFTREQIEIMRRVENLKSTVQLGLDSHKWLSEEALPALNAEYHKEARQVSDQVLNTYPYTPIEGLDNAPDYSI</sequence>
<name>A0A8T1E6P7_9STRA</name>
<proteinExistence type="predicted"/>
<accession>A0A8T1E6P7</accession>
<dbReference type="AlphaFoldDB" id="A0A8T1E6P7"/>
<evidence type="ECO:0000313" key="1">
    <source>
        <dbReference type="EMBL" id="KAG2948797.1"/>
    </source>
</evidence>
<comment type="caution">
    <text evidence="1">The sequence shown here is derived from an EMBL/GenBank/DDBJ whole genome shotgun (WGS) entry which is preliminary data.</text>
</comment>
<evidence type="ECO:0000313" key="2">
    <source>
        <dbReference type="Proteomes" id="UP000736787"/>
    </source>
</evidence>
<dbReference type="Proteomes" id="UP000736787">
    <property type="component" value="Unassembled WGS sequence"/>
</dbReference>